<protein>
    <recommendedName>
        <fullName evidence="12">Gag-pol polyprotein</fullName>
    </recommendedName>
</protein>
<feature type="region of interest" description="Disordered" evidence="6">
    <location>
        <begin position="724"/>
        <end position="750"/>
    </location>
</feature>
<dbReference type="SUPFAM" id="SSF57756">
    <property type="entry name" value="Retrovirus zinc finger-like domains"/>
    <property type="match status" value="1"/>
</dbReference>
<organism evidence="10 11">
    <name type="scientific">Lolium multiflorum</name>
    <name type="common">Italian ryegrass</name>
    <name type="synonym">Lolium perenne subsp. multiflorum</name>
    <dbReference type="NCBI Taxonomy" id="4521"/>
    <lineage>
        <taxon>Eukaryota</taxon>
        <taxon>Viridiplantae</taxon>
        <taxon>Streptophyta</taxon>
        <taxon>Embryophyta</taxon>
        <taxon>Tracheophyta</taxon>
        <taxon>Spermatophyta</taxon>
        <taxon>Magnoliopsida</taxon>
        <taxon>Liliopsida</taxon>
        <taxon>Poales</taxon>
        <taxon>Poaceae</taxon>
        <taxon>BOP clade</taxon>
        <taxon>Pooideae</taxon>
        <taxon>Poodae</taxon>
        <taxon>Poeae</taxon>
        <taxon>Poeae Chloroplast Group 2 (Poeae type)</taxon>
        <taxon>Loliodinae</taxon>
        <taxon>Loliinae</taxon>
        <taxon>Lolium</taxon>
    </lineage>
</organism>
<dbReference type="InterPro" id="IPR050951">
    <property type="entry name" value="Retrovirus_Pol_polyprotein"/>
</dbReference>
<feature type="compositionally biased region" description="Polar residues" evidence="6">
    <location>
        <begin position="85"/>
        <end position="98"/>
    </location>
</feature>
<evidence type="ECO:0000259" key="8">
    <source>
        <dbReference type="PROSITE" id="PS50878"/>
    </source>
</evidence>
<dbReference type="Pfam" id="PF14223">
    <property type="entry name" value="Retrotran_gag_2"/>
    <property type="match status" value="1"/>
</dbReference>
<dbReference type="PROSITE" id="PS50878">
    <property type="entry name" value="RT_POL"/>
    <property type="match status" value="1"/>
</dbReference>
<dbReference type="EMBL" id="JAUUTY010000003">
    <property type="protein sequence ID" value="KAK1663546.1"/>
    <property type="molecule type" value="Genomic_DNA"/>
</dbReference>
<evidence type="ECO:0008006" key="12">
    <source>
        <dbReference type="Google" id="ProtNLM"/>
    </source>
</evidence>
<feature type="compositionally biased region" description="Basic residues" evidence="6">
    <location>
        <begin position="431"/>
        <end position="441"/>
    </location>
</feature>
<sequence length="2226" mass="251655">MGKPRDTKIAILPSTTRKGTILNTSAALDSPSVIDKLVSPPHASNAGTSAESENSHNIDNISAVLDDSGSLGSFLDATIARSRQIENTETPNATTPVSSPELDYFSDDPEEDYVELNDDFIEKCNATTDARKIKKLLAEHAVRYKLSPDPKFATSPINIRDKDYDFSLDLSHIAIVEKTPFCGTEKESAVEHMTELSTLSSLFSDDVKMRTYFVAKIFPFSLKDDAKTWYNNLPPNSIRSPKELLDVFFRKYFPASAQHIALQRIYNFDQGDEEKLPEAWARFCSLIRAQPDHDLEKHDLLDIFYSGLTIESRAYLDSCAGCVFRKRTPDDAEELLAKISRNHDDWTTPEPTPTPILKKRGMIKLNDEDMREAKKSLKEKGIKSEDVKNLPPIEDICEIIPPSSMIEDPLYPEGHPKRIEQDSQRIEPSAHSKKKKKKKHKNVVESSELVNDPNSISISDAETESGNEHDKDNDKNDTPDKEEVEEEPEKHAKNKKYTKEDFIAEKHEMASPINFNQFLEKEKLKSNGSNFTDWFRHVRIFLSGGNLQFVLDAPLGDPPAEDESDEVKAVYATRKTRYSQVQCAILCSLESDLQKRFEHHDPHELMNELKAIFETHAAVECYEASKHFFSCMMEEGSSVSEHMLAMTGHAKKLSDLGIVIPNRLGINRVLQSLPPSYKNFVMNYNMQNMNKELPELFGMLKAAEIEIKKEHQVLMVNKTTSFKKQGKSKGKFKKGGKKAATPPMKPKNGPKPDAECYYCKEKGHWKRNCSKYLADLKSGLVKKKKEGISDIHVIDVYLTGSRSSTWVFDTGSVAHICNSKQELKNKRRLLKDEVTMRVGNGSKVDVIAVGTLPLHLPSGLVLSLNNCYFVPALSMNIISGSCLMQDGYSFKSENNGCSIFMNNIFYGRAPQKNGLFLLDLDSSDTHIHNIDAKRIKLNDNSTYMWHCRLGHIGVKRMKKLHTDGLLESLDFESLDRCEACLMGKMTKTPFSGMMERATDLLEIIHTDVCGPMSVASRGGYRYVLTFTDDLSRYGYIYFMKHKSETFEKFKEFQSEVENQRNKKIKFLRSDRGGEYLSYEFGMHLKKCGILSQLTPPGTPQRNGVSERRNRTLLDMVRSMMSLTDLPLSFWSYALETAAFTLNRAPSKSVETTPYELWFNKKPKLSFLKVWGCEAYVKKLQPDKLEPKAEKCVFIGYPKETIGYTFYHKSEGKIFVAKNGTFLEKEFLTKEVTGRKVELDEIDESILVDQSSAVPEVVPVPPTPATEEANDNDHETSNEETTEPRRSTRERATPDWYDPCLNVMIVDNNDEDPATYEEAMMSPDSNKWQEAMKSEMGSMYDNKVWTLVDLPDSRKAVENKWIFKRKTDADGTESANVDPDKMTNAEMHAHFTHLLGGHATDVDGRLCDVDAKLTNAMDKIDGLEASFNSKLDAKFQELLTRLPPPRANVQRRARRVPRADVPAGTAPAAAAAHDAPSDEGYEDYGGNEDEHVDENVLDDEEVQQPAPGRPRQLNRHARPPPRPHILDYKEYNTITRLFHLACKAEREVQDRQPPWRKANVSAGRTSSWTSRQSAPPSRGAAPAPPTSKYTAPASRAPPAATPPPSAGPPRSSSSMASTGKTRDIQCRKCLGFGHIERECRTKRVMLVREDGAYDSASDFDEDTLALIAARDCANSDSEREMEVMEADTADQYRSLVAQRVLSVQLSRAEHDQRHNLFQTRGVVKERAIRIIIDGGSCNNLASVDMVEKLSLPTRQRTHPYYIQWFESSRKLKDMPPSLPPAVANLLQEFIDVFPQDVPPGLPPIRGIEHQIDLIPGASLPNRAPYRTNPEETKEIQRQIQVLQDKGYIRESLSPCVVPIILVPKKDGSSRMCTDCRTINNITIRYRHPIPRLDDMLDELSGSIMFSKFDLRSGYHQIRMQLGDEWKTTFKTKFGLYEWLVMPFGLTNAPSTFMRLMNEVLRAFIGRFVVVYFDDILIYSKSLEEHLDHLRAVFNALRDARLYGNLEKCTFCTNRVAFLGYVVTAQGIEVDPAKIEAIESWPQPKTVTQVRSFLGLAGFYRRFVKDFGSIAAPLNELTKKDVPFVWGDAQQEAFMILKDKLTHAPLLQLPDFNKTFELECDASGIGLGDLKPYFGEEDELASRTTSIQEGGMMRTSHLLIQPLYLQPHKYKDQSLELVPNNLTIRNDGPSMDEEDKHLSMITHGGDGSKHLRIEDDATSGDFRTLKPP</sequence>
<feature type="domain" description="CCHC-type" evidence="7">
    <location>
        <begin position="756"/>
        <end position="771"/>
    </location>
</feature>
<feature type="compositionally biased region" description="Basic residues" evidence="6">
    <location>
        <begin position="724"/>
        <end position="737"/>
    </location>
</feature>
<feature type="compositionally biased region" description="Low complexity" evidence="6">
    <location>
        <begin position="1569"/>
        <end position="1580"/>
    </location>
</feature>
<keyword evidence="5" id="KW-0863">Zinc-finger</keyword>
<dbReference type="SUPFAM" id="SSF53098">
    <property type="entry name" value="Ribonuclease H-like"/>
    <property type="match status" value="1"/>
</dbReference>
<evidence type="ECO:0000256" key="3">
    <source>
        <dbReference type="ARBA" id="ARBA00023125"/>
    </source>
</evidence>
<keyword evidence="5" id="KW-0862">Zinc</keyword>
<feature type="compositionally biased region" description="Basic and acidic residues" evidence="6">
    <location>
        <begin position="1270"/>
        <end position="1292"/>
    </location>
</feature>
<dbReference type="GO" id="GO:0003677">
    <property type="term" value="F:DNA binding"/>
    <property type="evidence" value="ECO:0007669"/>
    <property type="project" value="UniProtKB-KW"/>
</dbReference>
<feature type="compositionally biased region" description="Basic and acidic residues" evidence="6">
    <location>
        <begin position="414"/>
        <end position="430"/>
    </location>
</feature>
<comment type="caution">
    <text evidence="10">The sequence shown here is derived from an EMBL/GenBank/DDBJ whole genome shotgun (WGS) entry which is preliminary data.</text>
</comment>
<dbReference type="FunFam" id="3.30.70.270:FF:000020">
    <property type="entry name" value="Transposon Tf2-6 polyprotein-like Protein"/>
    <property type="match status" value="1"/>
</dbReference>
<dbReference type="Pfam" id="PF13976">
    <property type="entry name" value="gag_pre-integrs"/>
    <property type="match status" value="1"/>
</dbReference>
<dbReference type="Gene3D" id="3.30.420.10">
    <property type="entry name" value="Ribonuclease H-like superfamily/Ribonuclease H"/>
    <property type="match status" value="1"/>
</dbReference>
<keyword evidence="11" id="KW-1185">Reference proteome</keyword>
<evidence type="ECO:0000313" key="11">
    <source>
        <dbReference type="Proteomes" id="UP001231189"/>
    </source>
</evidence>
<evidence type="ECO:0000256" key="2">
    <source>
        <dbReference type="ARBA" id="ARBA00022750"/>
    </source>
</evidence>
<dbReference type="PROSITE" id="PS50994">
    <property type="entry name" value="INTEGRASE"/>
    <property type="match status" value="1"/>
</dbReference>
<dbReference type="Gene3D" id="3.10.10.10">
    <property type="entry name" value="HIV Type 1 Reverse Transcriptase, subunit A, domain 1"/>
    <property type="match status" value="1"/>
</dbReference>
<dbReference type="SUPFAM" id="SSF56672">
    <property type="entry name" value="DNA/RNA polymerases"/>
    <property type="match status" value="1"/>
</dbReference>
<dbReference type="InterPro" id="IPR012337">
    <property type="entry name" value="RNaseH-like_sf"/>
</dbReference>
<keyword evidence="3" id="KW-0238">DNA-binding</keyword>
<feature type="compositionally biased region" description="Polar residues" evidence="6">
    <location>
        <begin position="444"/>
        <end position="460"/>
    </location>
</feature>
<dbReference type="InterPro" id="IPR041577">
    <property type="entry name" value="RT_RNaseH_2"/>
</dbReference>
<dbReference type="InterPro" id="IPR043502">
    <property type="entry name" value="DNA/RNA_pol_sf"/>
</dbReference>
<keyword evidence="5" id="KW-0479">Metal-binding</keyword>
<evidence type="ECO:0000256" key="6">
    <source>
        <dbReference type="SAM" id="MobiDB-lite"/>
    </source>
</evidence>
<dbReference type="InterPro" id="IPR054722">
    <property type="entry name" value="PolX-like_BBD"/>
</dbReference>
<feature type="compositionally biased region" description="Low complexity" evidence="6">
    <location>
        <begin position="1458"/>
        <end position="1473"/>
    </location>
</feature>
<dbReference type="Gene3D" id="3.30.70.270">
    <property type="match status" value="2"/>
</dbReference>
<proteinExistence type="predicted"/>
<keyword evidence="1" id="KW-0645">Protease</keyword>
<dbReference type="PANTHER" id="PTHR37984:SF5">
    <property type="entry name" value="PROTEIN NYNRIN-LIKE"/>
    <property type="match status" value="1"/>
</dbReference>
<dbReference type="Pfam" id="PF25597">
    <property type="entry name" value="SH3_retrovirus"/>
    <property type="match status" value="1"/>
</dbReference>
<dbReference type="Pfam" id="PF00665">
    <property type="entry name" value="rve"/>
    <property type="match status" value="1"/>
</dbReference>
<evidence type="ECO:0000313" key="10">
    <source>
        <dbReference type="EMBL" id="KAK1663546.1"/>
    </source>
</evidence>
<evidence type="ECO:0000259" key="7">
    <source>
        <dbReference type="PROSITE" id="PS50158"/>
    </source>
</evidence>
<dbReference type="Pfam" id="PF17919">
    <property type="entry name" value="RT_RNaseH_2"/>
    <property type="match status" value="1"/>
</dbReference>
<dbReference type="Gene3D" id="4.10.60.10">
    <property type="entry name" value="Zinc finger, CCHC-type"/>
    <property type="match status" value="1"/>
</dbReference>
<dbReference type="InterPro" id="IPR036397">
    <property type="entry name" value="RNaseH_sf"/>
</dbReference>
<dbReference type="GO" id="GO:0015074">
    <property type="term" value="P:DNA integration"/>
    <property type="evidence" value="ECO:0007669"/>
    <property type="project" value="InterPro"/>
</dbReference>
<feature type="compositionally biased region" description="Basic residues" evidence="6">
    <location>
        <begin position="1511"/>
        <end position="1520"/>
    </location>
</feature>
<dbReference type="InterPro" id="IPR043128">
    <property type="entry name" value="Rev_trsase/Diguanyl_cyclase"/>
</dbReference>
<dbReference type="Pfam" id="PF03732">
    <property type="entry name" value="Retrotrans_gag"/>
    <property type="match status" value="1"/>
</dbReference>
<feature type="region of interest" description="Disordered" evidence="6">
    <location>
        <begin position="1249"/>
        <end position="1292"/>
    </location>
</feature>
<dbReference type="GO" id="GO:0006508">
    <property type="term" value="P:proteolysis"/>
    <property type="evidence" value="ECO:0007669"/>
    <property type="project" value="UniProtKB-KW"/>
</dbReference>
<dbReference type="Pfam" id="PF22936">
    <property type="entry name" value="Pol_BBD"/>
    <property type="match status" value="1"/>
</dbReference>
<feature type="region of interest" description="Disordered" evidence="6">
    <location>
        <begin position="83"/>
        <end position="102"/>
    </location>
</feature>
<dbReference type="PANTHER" id="PTHR37984">
    <property type="entry name" value="PROTEIN CBG26694"/>
    <property type="match status" value="1"/>
</dbReference>
<dbReference type="InterPro" id="IPR036875">
    <property type="entry name" value="Znf_CCHC_sf"/>
</dbReference>
<name>A0AAD8STX1_LOLMU</name>
<feature type="domain" description="Integrase catalytic" evidence="9">
    <location>
        <begin position="985"/>
        <end position="1161"/>
    </location>
</feature>
<dbReference type="Proteomes" id="UP001231189">
    <property type="component" value="Unassembled WGS sequence"/>
</dbReference>
<dbReference type="GO" id="GO:0004190">
    <property type="term" value="F:aspartic-type endopeptidase activity"/>
    <property type="evidence" value="ECO:0007669"/>
    <property type="project" value="UniProtKB-KW"/>
</dbReference>
<feature type="region of interest" description="Disordered" evidence="6">
    <location>
        <begin position="1441"/>
        <end position="1527"/>
    </location>
</feature>
<dbReference type="CDD" id="cd01647">
    <property type="entry name" value="RT_LTR"/>
    <property type="match status" value="1"/>
</dbReference>
<evidence type="ECO:0000259" key="9">
    <source>
        <dbReference type="PROSITE" id="PS50994"/>
    </source>
</evidence>
<keyword evidence="2" id="KW-0378">Hydrolase</keyword>
<feature type="compositionally biased region" description="Acidic residues" evidence="6">
    <location>
        <begin position="1476"/>
        <end position="1501"/>
    </location>
</feature>
<evidence type="ECO:0000256" key="5">
    <source>
        <dbReference type="PROSITE-ProRule" id="PRU00047"/>
    </source>
</evidence>
<dbReference type="InterPro" id="IPR057670">
    <property type="entry name" value="SH3_retrovirus"/>
</dbReference>
<feature type="region of interest" description="Disordered" evidence="6">
    <location>
        <begin position="2200"/>
        <end position="2226"/>
    </location>
</feature>
<keyword evidence="4" id="KW-0511">Multifunctional enzyme</keyword>
<reference evidence="10" key="1">
    <citation type="submission" date="2023-07" db="EMBL/GenBank/DDBJ databases">
        <title>A chromosome-level genome assembly of Lolium multiflorum.</title>
        <authorList>
            <person name="Chen Y."/>
            <person name="Copetti D."/>
            <person name="Kolliker R."/>
            <person name="Studer B."/>
        </authorList>
    </citation>
    <scope>NUCLEOTIDE SEQUENCE</scope>
    <source>
        <strain evidence="10">02402/16</strain>
        <tissue evidence="10">Leaf</tissue>
    </source>
</reference>
<accession>A0AAD8STX1</accession>
<feature type="compositionally biased region" description="Basic and acidic residues" evidence="6">
    <location>
        <begin position="466"/>
        <end position="481"/>
    </location>
</feature>
<dbReference type="InterPro" id="IPR001878">
    <property type="entry name" value="Znf_CCHC"/>
</dbReference>
<evidence type="ECO:0000256" key="4">
    <source>
        <dbReference type="ARBA" id="ARBA00023268"/>
    </source>
</evidence>
<dbReference type="SMART" id="SM00343">
    <property type="entry name" value="ZnF_C2HC"/>
    <property type="match status" value="2"/>
</dbReference>
<keyword evidence="2" id="KW-0064">Aspartyl protease</keyword>
<dbReference type="InterPro" id="IPR000477">
    <property type="entry name" value="RT_dom"/>
</dbReference>
<dbReference type="Pfam" id="PF00078">
    <property type="entry name" value="RVT_1"/>
    <property type="match status" value="1"/>
</dbReference>
<dbReference type="InterPro" id="IPR025724">
    <property type="entry name" value="GAG-pre-integrase_dom"/>
</dbReference>
<feature type="region of interest" description="Disordered" evidence="6">
    <location>
        <begin position="1545"/>
        <end position="1619"/>
    </location>
</feature>
<feature type="compositionally biased region" description="Low complexity" evidence="6">
    <location>
        <begin position="1607"/>
        <end position="1618"/>
    </location>
</feature>
<dbReference type="InterPro" id="IPR005162">
    <property type="entry name" value="Retrotrans_gag_dom"/>
</dbReference>
<feature type="compositionally biased region" description="Basic and acidic residues" evidence="6">
    <location>
        <begin position="2204"/>
        <end position="2213"/>
    </location>
</feature>
<dbReference type="GO" id="GO:0008270">
    <property type="term" value="F:zinc ion binding"/>
    <property type="evidence" value="ECO:0007669"/>
    <property type="project" value="UniProtKB-KW"/>
</dbReference>
<feature type="region of interest" description="Disordered" evidence="6">
    <location>
        <begin position="400"/>
        <end position="497"/>
    </location>
</feature>
<evidence type="ECO:0000256" key="1">
    <source>
        <dbReference type="ARBA" id="ARBA00022670"/>
    </source>
</evidence>
<dbReference type="Pfam" id="PF00098">
    <property type="entry name" value="zf-CCHC"/>
    <property type="match status" value="1"/>
</dbReference>
<gene>
    <name evidence="10" type="ORF">QYE76_051705</name>
</gene>
<dbReference type="PROSITE" id="PS50158">
    <property type="entry name" value="ZF_CCHC"/>
    <property type="match status" value="1"/>
</dbReference>
<dbReference type="InterPro" id="IPR001584">
    <property type="entry name" value="Integrase_cat-core"/>
</dbReference>
<feature type="domain" description="Reverse transcriptase" evidence="8">
    <location>
        <begin position="1842"/>
        <end position="2021"/>
    </location>
</feature>